<feature type="domain" description="FMN-binding" evidence="7">
    <location>
        <begin position="104"/>
        <end position="193"/>
    </location>
</feature>
<keyword evidence="6" id="KW-1003">Cell membrane</keyword>
<feature type="modified residue" description="FMN phosphoryl threonine" evidence="6">
    <location>
        <position position="176"/>
    </location>
</feature>
<dbReference type="GO" id="GO:0010181">
    <property type="term" value="F:FMN binding"/>
    <property type="evidence" value="ECO:0007669"/>
    <property type="project" value="InterPro"/>
</dbReference>
<keyword evidence="6" id="KW-0472">Membrane</keyword>
<comment type="caution">
    <text evidence="8">The sequence shown here is derived from an EMBL/GenBank/DDBJ whole genome shotgun (WGS) entry which is preliminary data.</text>
</comment>
<dbReference type="EMBL" id="VMSO01000002">
    <property type="protein sequence ID" value="KAA8502641.1"/>
    <property type="molecule type" value="Genomic_DNA"/>
</dbReference>
<dbReference type="PANTHER" id="PTHR36118">
    <property type="entry name" value="ION-TRANSLOCATING OXIDOREDUCTASE COMPLEX SUBUNIT G"/>
    <property type="match status" value="1"/>
</dbReference>
<keyword evidence="2 6" id="KW-0597">Phosphoprotein</keyword>
<dbReference type="GO" id="GO:0009055">
    <property type="term" value="F:electron transfer activity"/>
    <property type="evidence" value="ECO:0007669"/>
    <property type="project" value="InterPro"/>
</dbReference>
<keyword evidence="6" id="KW-0812">Transmembrane</keyword>
<dbReference type="Proteomes" id="UP000322025">
    <property type="component" value="Unassembled WGS sequence"/>
</dbReference>
<keyword evidence="4 6" id="KW-0288">FMN</keyword>
<dbReference type="Gene3D" id="3.90.1010.20">
    <property type="match status" value="1"/>
</dbReference>
<evidence type="ECO:0000313" key="8">
    <source>
        <dbReference type="EMBL" id="KAA8502641.1"/>
    </source>
</evidence>
<comment type="subcellular location">
    <subcellularLocation>
        <location evidence="6">Cell membrane</location>
        <topology evidence="6">Single-pass membrane protein</topology>
    </subcellularLocation>
</comment>
<dbReference type="InterPro" id="IPR007329">
    <property type="entry name" value="FMN-bd"/>
</dbReference>
<keyword evidence="5 6" id="KW-0249">Electron transport</keyword>
<keyword evidence="9" id="KW-1185">Reference proteome</keyword>
<evidence type="ECO:0000256" key="3">
    <source>
        <dbReference type="ARBA" id="ARBA00022630"/>
    </source>
</evidence>
<keyword evidence="6" id="KW-1133">Transmembrane helix</keyword>
<organism evidence="8 9">
    <name type="scientific">Mediterraneibacter catenae</name>
    <dbReference type="NCBI Taxonomy" id="2594882"/>
    <lineage>
        <taxon>Bacteria</taxon>
        <taxon>Bacillati</taxon>
        <taxon>Bacillota</taxon>
        <taxon>Clostridia</taxon>
        <taxon>Lachnospirales</taxon>
        <taxon>Lachnospiraceae</taxon>
        <taxon>Mediterraneibacter</taxon>
    </lineage>
</organism>
<dbReference type="EC" id="7.-.-.-" evidence="6"/>
<dbReference type="GO" id="GO:0005886">
    <property type="term" value="C:plasma membrane"/>
    <property type="evidence" value="ECO:0007669"/>
    <property type="project" value="UniProtKB-SubCell"/>
</dbReference>
<evidence type="ECO:0000313" key="9">
    <source>
        <dbReference type="Proteomes" id="UP000322025"/>
    </source>
</evidence>
<dbReference type="AlphaFoldDB" id="A0A5M9I4L2"/>
<dbReference type="OrthoDB" id="9787579at2"/>
<dbReference type="HAMAP" id="MF_00479">
    <property type="entry name" value="RsxG_RnfG"/>
    <property type="match status" value="1"/>
</dbReference>
<dbReference type="PANTHER" id="PTHR36118:SF1">
    <property type="entry name" value="ION-TRANSLOCATING OXIDOREDUCTASE COMPLEX SUBUNIT G"/>
    <property type="match status" value="1"/>
</dbReference>
<dbReference type="InterPro" id="IPR010209">
    <property type="entry name" value="Ion_transpt_RnfG/RsxG"/>
</dbReference>
<comment type="subunit">
    <text evidence="6">The complex is composed of six subunits: RnfA, RnfB, RnfC, RnfD, RnfE and RnfG.</text>
</comment>
<comment type="function">
    <text evidence="6">Part of a membrane-bound complex that couples electron transfer with translocation of ions across the membrane.</text>
</comment>
<evidence type="ECO:0000256" key="1">
    <source>
        <dbReference type="ARBA" id="ARBA00022448"/>
    </source>
</evidence>
<keyword evidence="3 6" id="KW-0285">Flavoprotein</keyword>
<dbReference type="GO" id="GO:0022900">
    <property type="term" value="P:electron transport chain"/>
    <property type="evidence" value="ECO:0007669"/>
    <property type="project" value="UniProtKB-UniRule"/>
</dbReference>
<protein>
    <recommendedName>
        <fullName evidence="6">Ion-translocating oxidoreductase complex subunit G</fullName>
        <ecNumber evidence="6">7.-.-.-</ecNumber>
    </recommendedName>
    <alternativeName>
        <fullName evidence="6">Rnf electron transport complex subunit G</fullName>
    </alternativeName>
</protein>
<evidence type="ECO:0000259" key="7">
    <source>
        <dbReference type="SMART" id="SM00900"/>
    </source>
</evidence>
<evidence type="ECO:0000256" key="6">
    <source>
        <dbReference type="HAMAP-Rule" id="MF_00479"/>
    </source>
</evidence>
<evidence type="ECO:0000256" key="2">
    <source>
        <dbReference type="ARBA" id="ARBA00022553"/>
    </source>
</evidence>
<dbReference type="RefSeq" id="WP_150310260.1">
    <property type="nucleotide sequence ID" value="NZ_VMSO01000002.1"/>
</dbReference>
<dbReference type="Pfam" id="PF04205">
    <property type="entry name" value="FMN_bind"/>
    <property type="match status" value="1"/>
</dbReference>
<keyword evidence="6" id="KW-1278">Translocase</keyword>
<evidence type="ECO:0000256" key="4">
    <source>
        <dbReference type="ARBA" id="ARBA00022643"/>
    </source>
</evidence>
<dbReference type="PIRSF" id="PIRSF006091">
    <property type="entry name" value="E_trnsport_RnfG"/>
    <property type="match status" value="1"/>
</dbReference>
<reference evidence="8" key="1">
    <citation type="submission" date="2019-07" db="EMBL/GenBank/DDBJ databases">
        <authorList>
            <person name="Wongkuna S."/>
            <person name="Scaria J."/>
        </authorList>
    </citation>
    <scope>NUCLEOTIDE SEQUENCE [LARGE SCALE GENOMIC DNA]</scope>
    <source>
        <strain evidence="8">SW178</strain>
    </source>
</reference>
<comment type="similarity">
    <text evidence="6">Belongs to the RnfG family.</text>
</comment>
<dbReference type="SMART" id="SM00900">
    <property type="entry name" value="FMN_bind"/>
    <property type="match status" value="1"/>
</dbReference>
<dbReference type="NCBIfam" id="TIGR01947">
    <property type="entry name" value="rnfG"/>
    <property type="match status" value="1"/>
</dbReference>
<sequence>MNKIIKNTLILTAITVVSGLLLGVVYNVTKEPIAQAQENTKQEAYRAVLADASSFETLDFDAESTLSLLTENGYTSDTITEVAEGKDNSGETIGYVISVQSSEAYDGTLDLSVGIATDGTVKGVEMLSISETAGLGMKADEAEFKDQYKDKNVENFTVTKTGEDGDNMIDAISGATITSNAVTNAVNSALVYYQNELGGEVNE</sequence>
<keyword evidence="1 6" id="KW-0813">Transport</keyword>
<accession>A0A5M9I4L2</accession>
<evidence type="ECO:0000256" key="5">
    <source>
        <dbReference type="ARBA" id="ARBA00022982"/>
    </source>
</evidence>
<name>A0A5M9I4L2_9FIRM</name>
<comment type="cofactor">
    <cofactor evidence="6">
        <name>FMN</name>
        <dbReference type="ChEBI" id="CHEBI:58210"/>
    </cofactor>
</comment>
<proteinExistence type="inferred from homology"/>
<gene>
    <name evidence="6" type="primary">rnfG</name>
    <name evidence="8" type="ORF">FNY66_03155</name>
</gene>